<sequence length="84" mass="9995">MSERNKSFIEEKKSIEGNQVNEIFEKNRFEKKESKTYSQIFHQTFNINVKAEPNQDTRSIADAVIERFREQARGALFDTVEEMY</sequence>
<proteinExistence type="predicted"/>
<dbReference type="AlphaFoldDB" id="A0A8X6LP68"/>
<protein>
    <submittedName>
        <fullName evidence="1">Phage tail tape measure protein</fullName>
    </submittedName>
</protein>
<evidence type="ECO:0000313" key="2">
    <source>
        <dbReference type="Proteomes" id="UP000887116"/>
    </source>
</evidence>
<name>A0A8X6LP68_TRICU</name>
<organism evidence="1 2">
    <name type="scientific">Trichonephila clavata</name>
    <name type="common">Joro spider</name>
    <name type="synonym">Nephila clavata</name>
    <dbReference type="NCBI Taxonomy" id="2740835"/>
    <lineage>
        <taxon>Eukaryota</taxon>
        <taxon>Metazoa</taxon>
        <taxon>Ecdysozoa</taxon>
        <taxon>Arthropoda</taxon>
        <taxon>Chelicerata</taxon>
        <taxon>Arachnida</taxon>
        <taxon>Araneae</taxon>
        <taxon>Araneomorphae</taxon>
        <taxon>Entelegynae</taxon>
        <taxon>Araneoidea</taxon>
        <taxon>Nephilidae</taxon>
        <taxon>Trichonephila</taxon>
    </lineage>
</organism>
<evidence type="ECO:0000313" key="1">
    <source>
        <dbReference type="EMBL" id="GFR17891.1"/>
    </source>
</evidence>
<dbReference type="Proteomes" id="UP000887116">
    <property type="component" value="Unassembled WGS sequence"/>
</dbReference>
<comment type="caution">
    <text evidence="1">The sequence shown here is derived from an EMBL/GenBank/DDBJ whole genome shotgun (WGS) entry which is preliminary data.</text>
</comment>
<reference evidence="1" key="1">
    <citation type="submission" date="2020-07" db="EMBL/GenBank/DDBJ databases">
        <title>Multicomponent nature underlies the extraordinary mechanical properties of spider dragline silk.</title>
        <authorList>
            <person name="Kono N."/>
            <person name="Nakamura H."/>
            <person name="Mori M."/>
            <person name="Yoshida Y."/>
            <person name="Ohtoshi R."/>
            <person name="Malay A.D."/>
            <person name="Moran D.A.P."/>
            <person name="Tomita M."/>
            <person name="Numata K."/>
            <person name="Arakawa K."/>
        </authorList>
    </citation>
    <scope>NUCLEOTIDE SEQUENCE</scope>
</reference>
<dbReference type="EMBL" id="BMAO01027535">
    <property type="protein sequence ID" value="GFR17891.1"/>
    <property type="molecule type" value="Genomic_DNA"/>
</dbReference>
<dbReference type="OrthoDB" id="7429299at2759"/>
<gene>
    <name evidence="1" type="primary">COM42_04515</name>
    <name evidence="1" type="ORF">TNCT_368591</name>
</gene>
<accession>A0A8X6LP68</accession>
<keyword evidence="2" id="KW-1185">Reference proteome</keyword>